<evidence type="ECO:0000313" key="10">
    <source>
        <dbReference type="Proteomes" id="UP001302812"/>
    </source>
</evidence>
<dbReference type="PANTHER" id="PTHR33048:SF155">
    <property type="entry name" value="INTEGRAL MEMBRANE PROTEIN"/>
    <property type="match status" value="1"/>
</dbReference>
<gene>
    <name evidence="9" type="ORF">N656DRAFT_760353</name>
</gene>
<dbReference type="Proteomes" id="UP001302812">
    <property type="component" value="Unassembled WGS sequence"/>
</dbReference>
<comment type="subcellular location">
    <subcellularLocation>
        <location evidence="1">Membrane</location>
        <topology evidence="1">Multi-pass membrane protein</topology>
    </subcellularLocation>
</comment>
<dbReference type="Pfam" id="PF20684">
    <property type="entry name" value="Fung_rhodopsin"/>
    <property type="match status" value="1"/>
</dbReference>
<dbReference type="InterPro" id="IPR049326">
    <property type="entry name" value="Rhodopsin_dom_fungi"/>
</dbReference>
<comment type="similarity">
    <text evidence="5">Belongs to the SAT4 family.</text>
</comment>
<feature type="transmembrane region" description="Helical" evidence="7">
    <location>
        <begin position="133"/>
        <end position="155"/>
    </location>
</feature>
<evidence type="ECO:0000256" key="7">
    <source>
        <dbReference type="SAM" id="Phobius"/>
    </source>
</evidence>
<feature type="transmembrane region" description="Helical" evidence="7">
    <location>
        <begin position="51"/>
        <end position="76"/>
    </location>
</feature>
<feature type="transmembrane region" description="Helical" evidence="7">
    <location>
        <begin position="20"/>
        <end position="39"/>
    </location>
</feature>
<dbReference type="GO" id="GO:0016020">
    <property type="term" value="C:membrane"/>
    <property type="evidence" value="ECO:0007669"/>
    <property type="project" value="UniProtKB-SubCell"/>
</dbReference>
<keyword evidence="3 7" id="KW-1133">Transmembrane helix</keyword>
<feature type="region of interest" description="Disordered" evidence="6">
    <location>
        <begin position="289"/>
        <end position="308"/>
    </location>
</feature>
<dbReference type="GeneID" id="89937340"/>
<evidence type="ECO:0000256" key="1">
    <source>
        <dbReference type="ARBA" id="ARBA00004141"/>
    </source>
</evidence>
<name>A0AAN6T954_9PEZI</name>
<comment type="caution">
    <text evidence="9">The sequence shown here is derived from an EMBL/GenBank/DDBJ whole genome shotgun (WGS) entry which is preliminary data.</text>
</comment>
<feature type="domain" description="Rhodopsin" evidence="8">
    <location>
        <begin position="39"/>
        <end position="278"/>
    </location>
</feature>
<organism evidence="9 10">
    <name type="scientific">Canariomyces notabilis</name>
    <dbReference type="NCBI Taxonomy" id="2074819"/>
    <lineage>
        <taxon>Eukaryota</taxon>
        <taxon>Fungi</taxon>
        <taxon>Dikarya</taxon>
        <taxon>Ascomycota</taxon>
        <taxon>Pezizomycotina</taxon>
        <taxon>Sordariomycetes</taxon>
        <taxon>Sordariomycetidae</taxon>
        <taxon>Sordariales</taxon>
        <taxon>Chaetomiaceae</taxon>
        <taxon>Canariomyces</taxon>
    </lineage>
</organism>
<evidence type="ECO:0000256" key="5">
    <source>
        <dbReference type="ARBA" id="ARBA00038359"/>
    </source>
</evidence>
<dbReference type="AlphaFoldDB" id="A0AAN6T954"/>
<accession>A0AAN6T954</accession>
<evidence type="ECO:0000256" key="2">
    <source>
        <dbReference type="ARBA" id="ARBA00022692"/>
    </source>
</evidence>
<keyword evidence="10" id="KW-1185">Reference proteome</keyword>
<evidence type="ECO:0000256" key="3">
    <source>
        <dbReference type="ARBA" id="ARBA00022989"/>
    </source>
</evidence>
<reference evidence="9" key="2">
    <citation type="submission" date="2023-05" db="EMBL/GenBank/DDBJ databases">
        <authorList>
            <consortium name="Lawrence Berkeley National Laboratory"/>
            <person name="Steindorff A."/>
            <person name="Hensen N."/>
            <person name="Bonometti L."/>
            <person name="Westerberg I."/>
            <person name="Brannstrom I.O."/>
            <person name="Guillou S."/>
            <person name="Cros-Aarteil S."/>
            <person name="Calhoun S."/>
            <person name="Haridas S."/>
            <person name="Kuo A."/>
            <person name="Mondo S."/>
            <person name="Pangilinan J."/>
            <person name="Riley R."/>
            <person name="Labutti K."/>
            <person name="Andreopoulos B."/>
            <person name="Lipzen A."/>
            <person name="Chen C."/>
            <person name="Yanf M."/>
            <person name="Daum C."/>
            <person name="Ng V."/>
            <person name="Clum A."/>
            <person name="Ohm R."/>
            <person name="Martin F."/>
            <person name="Silar P."/>
            <person name="Natvig D."/>
            <person name="Lalanne C."/>
            <person name="Gautier V."/>
            <person name="Ament-Velasquez S.L."/>
            <person name="Kruys A."/>
            <person name="Hutchinson M.I."/>
            <person name="Powell A.J."/>
            <person name="Barry K."/>
            <person name="Miller A.N."/>
            <person name="Grigoriev I.V."/>
            <person name="Debuchy R."/>
            <person name="Gladieux P."/>
            <person name="Thoren M.H."/>
            <person name="Johannesson H."/>
        </authorList>
    </citation>
    <scope>NUCLEOTIDE SEQUENCE</scope>
    <source>
        <strain evidence="9">CBS 508.74</strain>
    </source>
</reference>
<keyword evidence="4 7" id="KW-0472">Membrane</keyword>
<dbReference type="PANTHER" id="PTHR33048">
    <property type="entry name" value="PTH11-LIKE INTEGRAL MEMBRANE PROTEIN (AFU_ORTHOLOGUE AFUA_5G11245)"/>
    <property type="match status" value="1"/>
</dbReference>
<evidence type="ECO:0000259" key="8">
    <source>
        <dbReference type="Pfam" id="PF20684"/>
    </source>
</evidence>
<protein>
    <recommendedName>
        <fullName evidence="8">Rhodopsin domain-containing protein</fullName>
    </recommendedName>
</protein>
<proteinExistence type="inferred from homology"/>
<keyword evidence="2 7" id="KW-0812">Transmembrane</keyword>
<sequence>MSTLPYDEPYPGWAQENKGPTILIVMTILTTVGTLFAAARLYSRRISLGRFAIDDCIVVLCTMIGMAYVALVGVAISYGAGRHAVTLHREKANRAMFWMLVSFVPGILSFVLPKFAVVILLARVLNPGRRHTLVMWIVSTLLLLLTVGLLAITFAQCSPPAAQWGAPGRCWDRMITAKIAITHAIYSAVFDFYLAVYPTIVLSRLQLNWKKKLALSSALGFGYFAGAISCYKCSLLKSLISPEDFTYRTDDVVYWTSIEGNCVLIGACIPTLFPLVKKIFGASALGDSTPNEGGRGQRRTGRNNSNTVVTIGSYPRRTKHPRTVMHLDFLNDEGEYITLETINCSTSELRGEKLAPVVYHQRERASTYTGEPGW</sequence>
<feature type="transmembrane region" description="Helical" evidence="7">
    <location>
        <begin position="218"/>
        <end position="240"/>
    </location>
</feature>
<evidence type="ECO:0000313" key="9">
    <source>
        <dbReference type="EMBL" id="KAK4108896.1"/>
    </source>
</evidence>
<evidence type="ECO:0000256" key="6">
    <source>
        <dbReference type="SAM" id="MobiDB-lite"/>
    </source>
</evidence>
<feature type="transmembrane region" description="Helical" evidence="7">
    <location>
        <begin position="96"/>
        <end position="121"/>
    </location>
</feature>
<feature type="transmembrane region" description="Helical" evidence="7">
    <location>
        <begin position="175"/>
        <end position="197"/>
    </location>
</feature>
<dbReference type="InterPro" id="IPR052337">
    <property type="entry name" value="SAT4-like"/>
</dbReference>
<dbReference type="EMBL" id="MU853359">
    <property type="protein sequence ID" value="KAK4108896.1"/>
    <property type="molecule type" value="Genomic_DNA"/>
</dbReference>
<evidence type="ECO:0000256" key="4">
    <source>
        <dbReference type="ARBA" id="ARBA00023136"/>
    </source>
</evidence>
<reference evidence="9" key="1">
    <citation type="journal article" date="2023" name="Mol. Phylogenet. Evol.">
        <title>Genome-scale phylogeny and comparative genomics of the fungal order Sordariales.</title>
        <authorList>
            <person name="Hensen N."/>
            <person name="Bonometti L."/>
            <person name="Westerberg I."/>
            <person name="Brannstrom I.O."/>
            <person name="Guillou S."/>
            <person name="Cros-Aarteil S."/>
            <person name="Calhoun S."/>
            <person name="Haridas S."/>
            <person name="Kuo A."/>
            <person name="Mondo S."/>
            <person name="Pangilinan J."/>
            <person name="Riley R."/>
            <person name="LaButti K."/>
            <person name="Andreopoulos B."/>
            <person name="Lipzen A."/>
            <person name="Chen C."/>
            <person name="Yan M."/>
            <person name="Daum C."/>
            <person name="Ng V."/>
            <person name="Clum A."/>
            <person name="Steindorff A."/>
            <person name="Ohm R.A."/>
            <person name="Martin F."/>
            <person name="Silar P."/>
            <person name="Natvig D.O."/>
            <person name="Lalanne C."/>
            <person name="Gautier V."/>
            <person name="Ament-Velasquez S.L."/>
            <person name="Kruys A."/>
            <person name="Hutchinson M.I."/>
            <person name="Powell A.J."/>
            <person name="Barry K."/>
            <person name="Miller A.N."/>
            <person name="Grigoriev I.V."/>
            <person name="Debuchy R."/>
            <person name="Gladieux P."/>
            <person name="Hiltunen Thoren M."/>
            <person name="Johannesson H."/>
        </authorList>
    </citation>
    <scope>NUCLEOTIDE SEQUENCE</scope>
    <source>
        <strain evidence="9">CBS 508.74</strain>
    </source>
</reference>
<dbReference type="RefSeq" id="XP_064666466.1">
    <property type="nucleotide sequence ID" value="XM_064813215.1"/>
</dbReference>